<dbReference type="CDD" id="cd06661">
    <property type="entry name" value="GGCT_like"/>
    <property type="match status" value="1"/>
</dbReference>
<evidence type="ECO:0000256" key="1">
    <source>
        <dbReference type="ARBA" id="ARBA00012344"/>
    </source>
</evidence>
<dbReference type="EC" id="4.3.2.7" evidence="1"/>
<sequence length="338" mass="36604">MSTVNELEASSTWIFGYGSLVHTPNFDHTAKVVGWVRGWKRVFWQGSTDHRGTPQRPGRTVTLTEEPGAVTWGAAFRLAGPPQEQAATLAYLEWREKQYDVRHYVDVYGADGQLLVKGALVYIASPANSNYLGPAPLPAIATQIATSRGPSGPNCEYLFRLADAMRAAGVHDDSELYELEALVRQQLLEISAQQGGEGQGQGQGQGQGLPQQVELASAEGQGVPGAEAVQVVEEEHHVEFRRWHQRAQQQLQGQAQQQMQEQQQGQPQDGSDSPARPQQEPVAARAYGAADGVSDAYKAMRREYVAAGADVRGSVMHVIALSGEAAMTAAGQEEQEFG</sequence>
<reference evidence="4 5" key="1">
    <citation type="journal article" date="2007" name="Science">
        <title>The Chlamydomonas genome reveals the evolution of key animal and plant functions.</title>
        <authorList>
            <person name="Merchant S.S."/>
            <person name="Prochnik S.E."/>
            <person name="Vallon O."/>
            <person name="Harris E.H."/>
            <person name="Karpowicz S.J."/>
            <person name="Witman G.B."/>
            <person name="Terry A."/>
            <person name="Salamov A."/>
            <person name="Fritz-Laylin L.K."/>
            <person name="Marechal-Drouard L."/>
            <person name="Marshall W.F."/>
            <person name="Qu L.H."/>
            <person name="Nelson D.R."/>
            <person name="Sanderfoot A.A."/>
            <person name="Spalding M.H."/>
            <person name="Kapitonov V.V."/>
            <person name="Ren Q."/>
            <person name="Ferris P."/>
            <person name="Lindquist E."/>
            <person name="Shapiro H."/>
            <person name="Lucas S.M."/>
            <person name="Grimwood J."/>
            <person name="Schmutz J."/>
            <person name="Cardol P."/>
            <person name="Cerutti H."/>
            <person name="Chanfreau G."/>
            <person name="Chen C.L."/>
            <person name="Cognat V."/>
            <person name="Croft M.T."/>
            <person name="Dent R."/>
            <person name="Dutcher S."/>
            <person name="Fernandez E."/>
            <person name="Fukuzawa H."/>
            <person name="Gonzalez-Ballester D."/>
            <person name="Gonzalez-Halphen D."/>
            <person name="Hallmann A."/>
            <person name="Hanikenne M."/>
            <person name="Hippler M."/>
            <person name="Inwood W."/>
            <person name="Jabbari K."/>
            <person name="Kalanon M."/>
            <person name="Kuras R."/>
            <person name="Lefebvre P.A."/>
            <person name="Lemaire S.D."/>
            <person name="Lobanov A.V."/>
            <person name="Lohr M."/>
            <person name="Manuell A."/>
            <person name="Meier I."/>
            <person name="Mets L."/>
            <person name="Mittag M."/>
            <person name="Mittelmeier T."/>
            <person name="Moroney J.V."/>
            <person name="Moseley J."/>
            <person name="Napoli C."/>
            <person name="Nedelcu A.M."/>
            <person name="Niyogi K."/>
            <person name="Novoselov S.V."/>
            <person name="Paulsen I.T."/>
            <person name="Pazour G."/>
            <person name="Purton S."/>
            <person name="Ral J.P."/>
            <person name="Riano-Pachon D.M."/>
            <person name="Riekhof W."/>
            <person name="Rymarquis L."/>
            <person name="Schroda M."/>
            <person name="Stern D."/>
            <person name="Umen J."/>
            <person name="Willows R."/>
            <person name="Wilson N."/>
            <person name="Zimmer S.L."/>
            <person name="Allmer J."/>
            <person name="Balk J."/>
            <person name="Bisova K."/>
            <person name="Chen C.J."/>
            <person name="Elias M."/>
            <person name="Gendler K."/>
            <person name="Hauser C."/>
            <person name="Lamb M.R."/>
            <person name="Ledford H."/>
            <person name="Long J.C."/>
            <person name="Minagawa J."/>
            <person name="Page M.D."/>
            <person name="Pan J."/>
            <person name="Pootakham W."/>
            <person name="Roje S."/>
            <person name="Rose A."/>
            <person name="Stahlberg E."/>
            <person name="Terauchi A.M."/>
            <person name="Yang P."/>
            <person name="Ball S."/>
            <person name="Bowler C."/>
            <person name="Dieckmann C.L."/>
            <person name="Gladyshev V.N."/>
            <person name="Green P."/>
            <person name="Jorgensen R."/>
            <person name="Mayfield S."/>
            <person name="Mueller-Roeber B."/>
            <person name="Rajamani S."/>
            <person name="Sayre R.T."/>
            <person name="Brokstein P."/>
            <person name="Dubchak I."/>
            <person name="Goodstein D."/>
            <person name="Hornick L."/>
            <person name="Huang Y.W."/>
            <person name="Jhaveri J."/>
            <person name="Luo Y."/>
            <person name="Martinez D."/>
            <person name="Ngau W.C."/>
            <person name="Otillar B."/>
            <person name="Poliakov A."/>
            <person name="Porter A."/>
            <person name="Szajkowski L."/>
            <person name="Werner G."/>
            <person name="Zhou K."/>
            <person name="Grigoriev I.V."/>
            <person name="Rokhsar D.S."/>
            <person name="Grossman A.R."/>
        </authorList>
    </citation>
    <scope>NUCLEOTIDE SEQUENCE [LARGE SCALE GENOMIC DNA]</scope>
    <source>
        <strain evidence="5">CC-503</strain>
    </source>
</reference>
<protein>
    <recommendedName>
        <fullName evidence="1">glutathione-specific gamma-glutamylcyclotransferase</fullName>
        <ecNumber evidence="1">4.3.2.7</ecNumber>
    </recommendedName>
</protein>
<accession>A0A2K3DB87</accession>
<dbReference type="ExpressionAtlas" id="A0A2K3DB87">
    <property type="expression patterns" value="baseline"/>
</dbReference>
<dbReference type="FunCoup" id="A0A2K3DB87">
    <property type="interactions" value="1547"/>
</dbReference>
<feature type="region of interest" description="Disordered" evidence="3">
    <location>
        <begin position="235"/>
        <end position="287"/>
    </location>
</feature>
<keyword evidence="5" id="KW-1185">Reference proteome</keyword>
<dbReference type="RefSeq" id="XP_042920380.1">
    <property type="nucleotide sequence ID" value="XM_043066983.1"/>
</dbReference>
<dbReference type="InParanoid" id="A0A2K3DB87"/>
<feature type="compositionally biased region" description="Low complexity" evidence="3">
    <location>
        <begin position="246"/>
        <end position="268"/>
    </location>
</feature>
<dbReference type="GO" id="GO:0006751">
    <property type="term" value="P:glutathione catabolic process"/>
    <property type="evidence" value="ECO:0000318"/>
    <property type="project" value="GO_Central"/>
</dbReference>
<dbReference type="GO" id="GO:0005737">
    <property type="term" value="C:cytoplasm"/>
    <property type="evidence" value="ECO:0000318"/>
    <property type="project" value="GO_Central"/>
</dbReference>
<dbReference type="KEGG" id="cre:CHLRE_10g452000v5"/>
<dbReference type="OrthoDB" id="1933483at2759"/>
<dbReference type="EMBL" id="CM008971">
    <property type="protein sequence ID" value="PNW77792.1"/>
    <property type="molecule type" value="Genomic_DNA"/>
</dbReference>
<gene>
    <name evidence="4" type="ORF">CHLRE_10g452000v5</name>
</gene>
<organism evidence="4 5">
    <name type="scientific">Chlamydomonas reinhardtii</name>
    <name type="common">Chlamydomonas smithii</name>
    <dbReference type="NCBI Taxonomy" id="3055"/>
    <lineage>
        <taxon>Eukaryota</taxon>
        <taxon>Viridiplantae</taxon>
        <taxon>Chlorophyta</taxon>
        <taxon>core chlorophytes</taxon>
        <taxon>Chlorophyceae</taxon>
        <taxon>CS clade</taxon>
        <taxon>Chlamydomonadales</taxon>
        <taxon>Chlamydomonadaceae</taxon>
        <taxon>Chlamydomonas</taxon>
    </lineage>
</organism>
<dbReference type="InterPro" id="IPR036568">
    <property type="entry name" value="GGCT-like_sf"/>
</dbReference>
<name>A0A2K3DB87_CHLRE</name>
<evidence type="ECO:0000256" key="2">
    <source>
        <dbReference type="ARBA" id="ARBA00023239"/>
    </source>
</evidence>
<dbReference type="SUPFAM" id="SSF110857">
    <property type="entry name" value="Gamma-glutamyl cyclotransferase-like"/>
    <property type="match status" value="1"/>
</dbReference>
<dbReference type="GO" id="GO:0061928">
    <property type="term" value="F:glutathione specific gamma-glutamylcyclotransferase activity"/>
    <property type="evidence" value="ECO:0000318"/>
    <property type="project" value="GO_Central"/>
</dbReference>
<dbReference type="InterPro" id="IPR013024">
    <property type="entry name" value="GGCT-like"/>
</dbReference>
<dbReference type="InterPro" id="IPR006840">
    <property type="entry name" value="ChaC"/>
</dbReference>
<dbReference type="STRING" id="3055.A0A2K3DB87"/>
<evidence type="ECO:0000256" key="3">
    <source>
        <dbReference type="SAM" id="MobiDB-lite"/>
    </source>
</evidence>
<keyword evidence="2" id="KW-0456">Lyase</keyword>
<dbReference type="Pfam" id="PF04752">
    <property type="entry name" value="ChaC"/>
    <property type="match status" value="1"/>
</dbReference>
<dbReference type="PANTHER" id="PTHR12192:SF2">
    <property type="entry name" value="GLUTATHIONE-SPECIFIC GAMMA-GLUTAMYLCYCLOTRANSFERASE 2"/>
    <property type="match status" value="1"/>
</dbReference>
<dbReference type="AlphaFoldDB" id="A0A2K3DB87"/>
<evidence type="ECO:0000313" key="5">
    <source>
        <dbReference type="Proteomes" id="UP000006906"/>
    </source>
</evidence>
<evidence type="ECO:0000313" key="4">
    <source>
        <dbReference type="EMBL" id="PNW77792.1"/>
    </source>
</evidence>
<proteinExistence type="predicted"/>
<dbReference type="Proteomes" id="UP000006906">
    <property type="component" value="Chromosome 10"/>
</dbReference>
<dbReference type="Gramene" id="PNW77792">
    <property type="protein sequence ID" value="PNW77792"/>
    <property type="gene ID" value="CHLRE_10g452000v5"/>
</dbReference>
<dbReference type="Gene3D" id="3.10.490.10">
    <property type="entry name" value="Gamma-glutamyl cyclotransferase-like"/>
    <property type="match status" value="1"/>
</dbReference>
<dbReference type="FunFam" id="3.10.490.10:FF:000040">
    <property type="entry name" value="Gamma-glutamylcyclotransferase"/>
    <property type="match status" value="1"/>
</dbReference>
<dbReference type="PANTHER" id="PTHR12192">
    <property type="entry name" value="CATION TRANSPORT PROTEIN CHAC-RELATED"/>
    <property type="match status" value="1"/>
</dbReference>
<dbReference type="GeneID" id="5724071"/>